<dbReference type="InterPro" id="IPR016161">
    <property type="entry name" value="Ald_DH/histidinol_DH"/>
</dbReference>
<sequence>MDIKHYMEQLGQQARAASRAMARADSATRNHALTLIADAIERDAAQLRAANQMDMDAAAANGLAPAMLDRLALSDKAIATMVEGLRQIVALPDPIGEISGMKFRPSGIQVGQMRVPLGVIGIIYESRPNVTVDAAGLCIKSGNATILRGGSEAIHCNRALAKLVKEGLLGAGLPADGVQVVDTTDRAAVGALITMPQYVDVIVPRGGKSLIARLMAEATVPMIKHLDGICHVYIDAQADIEKALKIGFNAKCHRYGTCNTMETLLVHRAIAPSVLPQLAQLYATKQVELRADAEALAILQAANYPHLVAATEEDWATEYLAAILSVKIVGSIDEAMEHINHYSSKHTEAIITENYSDAMRFLREVDSSSVMVNASTRFADGFEYGLGAEIGISNDKLHARGPVGLEGLTSLKYVVFGHGEVRN</sequence>
<name>A0ABW9SHE1_9BURK</name>
<evidence type="ECO:0000313" key="9">
    <source>
        <dbReference type="EMBL" id="MTW31255.1"/>
    </source>
</evidence>
<comment type="function">
    <text evidence="7">Catalyzes the NADPH-dependent reduction of L-glutamate 5-phosphate into L-glutamate 5-semialdehyde and phosphate. The product spontaneously undergoes cyclization to form 1-pyrroline-5-carboxylate.</text>
</comment>
<evidence type="ECO:0000256" key="6">
    <source>
        <dbReference type="ARBA" id="ARBA00049024"/>
    </source>
</evidence>
<dbReference type="PIRSF" id="PIRSF000151">
    <property type="entry name" value="GPR"/>
    <property type="match status" value="1"/>
</dbReference>
<dbReference type="Proteomes" id="UP000735592">
    <property type="component" value="Unassembled WGS sequence"/>
</dbReference>
<dbReference type="InterPro" id="IPR015590">
    <property type="entry name" value="Aldehyde_DH_dom"/>
</dbReference>
<accession>A0ABW9SHE1</accession>
<evidence type="ECO:0000256" key="7">
    <source>
        <dbReference type="HAMAP-Rule" id="MF_00412"/>
    </source>
</evidence>
<feature type="domain" description="Aldehyde dehydrogenase" evidence="8">
    <location>
        <begin position="9"/>
        <end position="288"/>
    </location>
</feature>
<dbReference type="NCBIfam" id="NF001221">
    <property type="entry name" value="PRK00197.1"/>
    <property type="match status" value="1"/>
</dbReference>
<dbReference type="NCBIfam" id="TIGR00407">
    <property type="entry name" value="proA"/>
    <property type="match status" value="1"/>
</dbReference>
<dbReference type="PROSITE" id="PS01223">
    <property type="entry name" value="PROA"/>
    <property type="match status" value="1"/>
</dbReference>
<comment type="caution">
    <text evidence="9">The sequence shown here is derived from an EMBL/GenBank/DDBJ whole genome shotgun (WGS) entry which is preliminary data.</text>
</comment>
<reference evidence="9 10" key="1">
    <citation type="submission" date="2019-11" db="EMBL/GenBank/DDBJ databases">
        <title>Type strains purchased from KCTC, JCM and DSMZ.</title>
        <authorList>
            <person name="Lu H."/>
        </authorList>
    </citation>
    <scope>NUCLEOTIDE SEQUENCE [LARGE SCALE GENOMIC DNA]</scope>
    <source>
        <strain evidence="9 10">DSM 103461</strain>
    </source>
</reference>
<comment type="pathway">
    <text evidence="1 7">Amino-acid biosynthesis; L-proline biosynthesis; L-glutamate 5-semialdehyde from L-glutamate: step 2/2.</text>
</comment>
<evidence type="ECO:0000256" key="2">
    <source>
        <dbReference type="ARBA" id="ARBA00022605"/>
    </source>
</evidence>
<dbReference type="EC" id="1.2.1.41" evidence="7"/>
<comment type="catalytic activity">
    <reaction evidence="6 7">
        <text>L-glutamate 5-semialdehyde + phosphate + NADP(+) = L-glutamyl 5-phosphate + NADPH + H(+)</text>
        <dbReference type="Rhea" id="RHEA:19541"/>
        <dbReference type="ChEBI" id="CHEBI:15378"/>
        <dbReference type="ChEBI" id="CHEBI:43474"/>
        <dbReference type="ChEBI" id="CHEBI:57783"/>
        <dbReference type="ChEBI" id="CHEBI:58066"/>
        <dbReference type="ChEBI" id="CHEBI:58274"/>
        <dbReference type="ChEBI" id="CHEBI:58349"/>
        <dbReference type="EC" id="1.2.1.41"/>
    </reaction>
</comment>
<dbReference type="InterPro" id="IPR016162">
    <property type="entry name" value="Ald_DH_N"/>
</dbReference>
<comment type="similarity">
    <text evidence="7">Belongs to the gamma-glutamyl phosphate reductase family.</text>
</comment>
<keyword evidence="4 7" id="KW-0521">NADP</keyword>
<organism evidence="9 10">
    <name type="scientific">Pseudoduganella danionis</name>
    <dbReference type="NCBI Taxonomy" id="1890295"/>
    <lineage>
        <taxon>Bacteria</taxon>
        <taxon>Pseudomonadati</taxon>
        <taxon>Pseudomonadota</taxon>
        <taxon>Betaproteobacteria</taxon>
        <taxon>Burkholderiales</taxon>
        <taxon>Oxalobacteraceae</taxon>
        <taxon>Telluria group</taxon>
        <taxon>Pseudoduganella</taxon>
    </lineage>
</organism>
<dbReference type="EMBL" id="WNKW01000001">
    <property type="protein sequence ID" value="MTW31255.1"/>
    <property type="molecule type" value="Genomic_DNA"/>
</dbReference>
<evidence type="ECO:0000256" key="3">
    <source>
        <dbReference type="ARBA" id="ARBA00022650"/>
    </source>
</evidence>
<dbReference type="SUPFAM" id="SSF53720">
    <property type="entry name" value="ALDH-like"/>
    <property type="match status" value="1"/>
</dbReference>
<comment type="subcellular location">
    <subcellularLocation>
        <location evidence="7">Cytoplasm</location>
    </subcellularLocation>
</comment>
<keyword evidence="10" id="KW-1185">Reference proteome</keyword>
<keyword evidence="2 7" id="KW-0028">Amino-acid biosynthesis</keyword>
<dbReference type="InterPro" id="IPR012134">
    <property type="entry name" value="Glu-5-SA_DH"/>
</dbReference>
<dbReference type="InterPro" id="IPR000965">
    <property type="entry name" value="GPR_dom"/>
</dbReference>
<evidence type="ECO:0000259" key="8">
    <source>
        <dbReference type="Pfam" id="PF00171"/>
    </source>
</evidence>
<dbReference type="InterPro" id="IPR020593">
    <property type="entry name" value="G-glutamylP_reductase_CS"/>
</dbReference>
<dbReference type="Gene3D" id="3.40.309.10">
    <property type="entry name" value="Aldehyde Dehydrogenase, Chain A, domain 2"/>
    <property type="match status" value="1"/>
</dbReference>
<dbReference type="PANTHER" id="PTHR11063">
    <property type="entry name" value="GLUTAMATE SEMIALDEHYDE DEHYDROGENASE"/>
    <property type="match status" value="1"/>
</dbReference>
<keyword evidence="5 7" id="KW-0560">Oxidoreductase</keyword>
<dbReference type="InterPro" id="IPR016163">
    <property type="entry name" value="Ald_DH_C"/>
</dbReference>
<evidence type="ECO:0000256" key="4">
    <source>
        <dbReference type="ARBA" id="ARBA00022857"/>
    </source>
</evidence>
<gene>
    <name evidence="7" type="primary">proA</name>
    <name evidence="9" type="ORF">GM655_00280</name>
</gene>
<keyword evidence="3 7" id="KW-0641">Proline biosynthesis</keyword>
<dbReference type="Pfam" id="PF00171">
    <property type="entry name" value="Aldedh"/>
    <property type="match status" value="1"/>
</dbReference>
<dbReference type="PANTHER" id="PTHR11063:SF8">
    <property type="entry name" value="DELTA-1-PYRROLINE-5-CARBOXYLATE SYNTHASE"/>
    <property type="match status" value="1"/>
</dbReference>
<dbReference type="Gene3D" id="3.40.605.10">
    <property type="entry name" value="Aldehyde Dehydrogenase, Chain A, domain 1"/>
    <property type="match status" value="1"/>
</dbReference>
<dbReference type="CDD" id="cd07079">
    <property type="entry name" value="ALDH_F18-19_ProA-GPR"/>
    <property type="match status" value="1"/>
</dbReference>
<protein>
    <recommendedName>
        <fullName evidence="7">Gamma-glutamyl phosphate reductase</fullName>
        <shortName evidence="7">GPR</shortName>
        <ecNumber evidence="7">1.2.1.41</ecNumber>
    </recommendedName>
    <alternativeName>
        <fullName evidence="7">Glutamate-5-semialdehyde dehydrogenase</fullName>
    </alternativeName>
    <alternativeName>
        <fullName evidence="7">Glutamyl-gamma-semialdehyde dehydrogenase</fullName>
        <shortName evidence="7">GSA dehydrogenase</shortName>
    </alternativeName>
</protein>
<dbReference type="RefSeq" id="WP_155432663.1">
    <property type="nucleotide sequence ID" value="NZ_JBHLXK010000001.1"/>
</dbReference>
<evidence type="ECO:0000256" key="5">
    <source>
        <dbReference type="ARBA" id="ARBA00023002"/>
    </source>
</evidence>
<proteinExistence type="inferred from homology"/>
<dbReference type="HAMAP" id="MF_00412">
    <property type="entry name" value="ProA"/>
    <property type="match status" value="1"/>
</dbReference>
<evidence type="ECO:0000256" key="1">
    <source>
        <dbReference type="ARBA" id="ARBA00004985"/>
    </source>
</evidence>
<keyword evidence="7" id="KW-0963">Cytoplasm</keyword>
<evidence type="ECO:0000313" key="10">
    <source>
        <dbReference type="Proteomes" id="UP000735592"/>
    </source>
</evidence>
<dbReference type="GO" id="GO:0004350">
    <property type="term" value="F:glutamate-5-semialdehyde dehydrogenase activity"/>
    <property type="evidence" value="ECO:0007669"/>
    <property type="project" value="UniProtKB-EC"/>
</dbReference>